<feature type="transmembrane region" description="Helical" evidence="2">
    <location>
        <begin position="882"/>
        <end position="901"/>
    </location>
</feature>
<feature type="transmembrane region" description="Helical" evidence="2">
    <location>
        <begin position="1485"/>
        <end position="1507"/>
    </location>
</feature>
<feature type="transmembrane region" description="Helical" evidence="2">
    <location>
        <begin position="1694"/>
        <end position="1712"/>
    </location>
</feature>
<feature type="transmembrane region" description="Helical" evidence="2">
    <location>
        <begin position="1549"/>
        <end position="1571"/>
    </location>
</feature>
<dbReference type="Pfam" id="PF13962">
    <property type="entry name" value="PGG"/>
    <property type="match status" value="15"/>
</dbReference>
<feature type="transmembrane region" description="Helical" evidence="2">
    <location>
        <begin position="46"/>
        <end position="64"/>
    </location>
</feature>
<feature type="transmembrane region" description="Helical" evidence="2">
    <location>
        <begin position="1615"/>
        <end position="1632"/>
    </location>
</feature>
<feature type="domain" description="PGG" evidence="3">
    <location>
        <begin position="1125"/>
        <end position="1237"/>
    </location>
</feature>
<feature type="transmembrane region" description="Helical" evidence="2">
    <location>
        <begin position="1915"/>
        <end position="1936"/>
    </location>
</feature>
<feature type="transmembrane region" description="Helical" evidence="2">
    <location>
        <begin position="1000"/>
        <end position="1021"/>
    </location>
</feature>
<dbReference type="InterPro" id="IPR026961">
    <property type="entry name" value="PGG_dom"/>
</dbReference>
<feature type="transmembrane region" description="Helical" evidence="2">
    <location>
        <begin position="2236"/>
        <end position="2256"/>
    </location>
</feature>
<feature type="transmembrane region" description="Helical" evidence="2">
    <location>
        <begin position="1062"/>
        <end position="1081"/>
    </location>
</feature>
<feature type="transmembrane region" description="Helical" evidence="2">
    <location>
        <begin position="2268"/>
        <end position="2286"/>
    </location>
</feature>
<feature type="transmembrane region" description="Helical" evidence="2">
    <location>
        <begin position="2568"/>
        <end position="2588"/>
    </location>
</feature>
<evidence type="ECO:0000256" key="2">
    <source>
        <dbReference type="SAM" id="Phobius"/>
    </source>
</evidence>
<feature type="transmembrane region" description="Helical" evidence="2">
    <location>
        <begin position="2298"/>
        <end position="2319"/>
    </location>
</feature>
<evidence type="ECO:0000313" key="4">
    <source>
        <dbReference type="EMBL" id="OEL23562.1"/>
    </source>
</evidence>
<feature type="transmembrane region" description="Helical" evidence="2">
    <location>
        <begin position="596"/>
        <end position="613"/>
    </location>
</feature>
<feature type="transmembrane region" description="Helical" evidence="2">
    <location>
        <begin position="2188"/>
        <end position="2205"/>
    </location>
</feature>
<feature type="transmembrane region" description="Helical" evidence="2">
    <location>
        <begin position="276"/>
        <end position="296"/>
    </location>
</feature>
<evidence type="ECO:0000259" key="3">
    <source>
        <dbReference type="Pfam" id="PF13962"/>
    </source>
</evidence>
<protein>
    <recommendedName>
        <fullName evidence="3">PGG domain-containing protein</fullName>
    </recommendedName>
</protein>
<gene>
    <name evidence="4" type="ORF">BAE44_0015420</name>
</gene>
<feature type="transmembrane region" description="Helical" evidence="2">
    <location>
        <begin position="676"/>
        <end position="694"/>
    </location>
</feature>
<proteinExistence type="predicted"/>
<reference evidence="4 5" key="1">
    <citation type="submission" date="2016-09" db="EMBL/GenBank/DDBJ databases">
        <title>The draft genome of Dichanthelium oligosanthes: A C3 panicoid grass species.</title>
        <authorList>
            <person name="Studer A.J."/>
            <person name="Schnable J.C."/>
            <person name="Brutnell T.P."/>
        </authorList>
    </citation>
    <scope>NUCLEOTIDE SEQUENCE [LARGE SCALE GENOMIC DNA]</scope>
    <source>
        <strain evidence="5">cv. Kellogg 1175</strain>
        <tissue evidence="4">Leaf</tissue>
    </source>
</reference>
<feature type="transmembrane region" description="Helical" evidence="2">
    <location>
        <begin position="2093"/>
        <end position="2114"/>
    </location>
</feature>
<feature type="transmembrane region" description="Helical" evidence="2">
    <location>
        <begin position="1851"/>
        <end position="1872"/>
    </location>
</feature>
<feature type="domain" description="PGG" evidence="3">
    <location>
        <begin position="219"/>
        <end position="331"/>
    </location>
</feature>
<feature type="domain" description="PGG" evidence="3">
    <location>
        <begin position="40"/>
        <end position="149"/>
    </location>
</feature>
<feature type="transmembrane region" description="Helical" evidence="2">
    <location>
        <begin position="706"/>
        <end position="728"/>
    </location>
</feature>
<feature type="domain" description="PGG" evidence="3">
    <location>
        <begin position="1608"/>
        <end position="1717"/>
    </location>
</feature>
<keyword evidence="2" id="KW-1133">Transmembrane helix</keyword>
<feature type="transmembrane region" description="Helical" evidence="2">
    <location>
        <begin position="644"/>
        <end position="664"/>
    </location>
</feature>
<keyword evidence="2" id="KW-0812">Transmembrane</keyword>
<organism evidence="4 5">
    <name type="scientific">Dichanthelium oligosanthes</name>
    <dbReference type="NCBI Taxonomy" id="888268"/>
    <lineage>
        <taxon>Eukaryota</taxon>
        <taxon>Viridiplantae</taxon>
        <taxon>Streptophyta</taxon>
        <taxon>Embryophyta</taxon>
        <taxon>Tracheophyta</taxon>
        <taxon>Spermatophyta</taxon>
        <taxon>Magnoliopsida</taxon>
        <taxon>Liliopsida</taxon>
        <taxon>Poales</taxon>
        <taxon>Poaceae</taxon>
        <taxon>PACMAD clade</taxon>
        <taxon>Panicoideae</taxon>
        <taxon>Panicodae</taxon>
        <taxon>Paniceae</taxon>
        <taxon>Dichantheliinae</taxon>
        <taxon>Dichanthelium</taxon>
    </lineage>
</organism>
<dbReference type="Proteomes" id="UP000095767">
    <property type="component" value="Unassembled WGS sequence"/>
</dbReference>
<feature type="domain" description="PGG" evidence="3">
    <location>
        <begin position="424"/>
        <end position="534"/>
    </location>
</feature>
<feature type="domain" description="PGG" evidence="3">
    <location>
        <begin position="946"/>
        <end position="1055"/>
    </location>
</feature>
<feature type="transmembrane region" description="Helical" evidence="2">
    <location>
        <begin position="772"/>
        <end position="789"/>
    </location>
</feature>
<feature type="domain" description="PGG" evidence="3">
    <location>
        <begin position="1446"/>
        <end position="1542"/>
    </location>
</feature>
<dbReference type="PANTHER" id="PTHR24177:SF323">
    <property type="entry name" value="EMBRYOGENESIS TRANSMEMBRANE PROTEIN-LIKE"/>
    <property type="match status" value="1"/>
</dbReference>
<feature type="compositionally biased region" description="Polar residues" evidence="1">
    <location>
        <begin position="1"/>
        <end position="31"/>
    </location>
</feature>
<accession>A0A1E5VEK2</accession>
<feature type="transmembrane region" description="Helical" evidence="2">
    <location>
        <begin position="1239"/>
        <end position="1258"/>
    </location>
</feature>
<dbReference type="OrthoDB" id="654211at2759"/>
<feature type="transmembrane region" description="Helical" evidence="2">
    <location>
        <begin position="480"/>
        <end position="500"/>
    </location>
</feature>
<feature type="transmembrane region" description="Helical" evidence="2">
    <location>
        <begin position="2034"/>
        <end position="2055"/>
    </location>
</feature>
<feature type="transmembrane region" description="Helical" evidence="2">
    <location>
        <begin position="127"/>
        <end position="145"/>
    </location>
</feature>
<feature type="transmembrane region" description="Helical" evidence="2">
    <location>
        <begin position="1182"/>
        <end position="1203"/>
    </location>
</feature>
<feature type="domain" description="PGG" evidence="3">
    <location>
        <begin position="2181"/>
        <end position="2291"/>
    </location>
</feature>
<keyword evidence="2" id="KW-0472">Membrane</keyword>
<feature type="transmembrane region" description="Helical" evidence="2">
    <location>
        <begin position="1986"/>
        <end position="2003"/>
    </location>
</feature>
<feature type="domain" description="PGG" evidence="3">
    <location>
        <begin position="1330"/>
        <end position="1431"/>
    </location>
</feature>
<feature type="domain" description="PGG" evidence="3">
    <location>
        <begin position="1797"/>
        <end position="1906"/>
    </location>
</feature>
<feature type="transmembrane region" description="Helical" evidence="2">
    <location>
        <begin position="2521"/>
        <end position="2538"/>
    </location>
</feature>
<feature type="transmembrane region" description="Helical" evidence="2">
    <location>
        <begin position="1884"/>
        <end position="1903"/>
    </location>
</feature>
<feature type="domain" description="PGG" evidence="3">
    <location>
        <begin position="2337"/>
        <end position="2448"/>
    </location>
</feature>
<feature type="domain" description="PGG" evidence="3">
    <location>
        <begin position="1978"/>
        <end position="2089"/>
    </location>
</feature>
<feature type="domain" description="PGG" evidence="3">
    <location>
        <begin position="2515"/>
        <end position="2623"/>
    </location>
</feature>
<feature type="transmembrane region" description="Helical" evidence="2">
    <location>
        <begin position="952"/>
        <end position="970"/>
    </location>
</feature>
<feature type="transmembrane region" description="Helical" evidence="2">
    <location>
        <begin position="1385"/>
        <end position="1405"/>
    </location>
</feature>
<feature type="transmembrane region" description="Helical" evidence="2">
    <location>
        <begin position="337"/>
        <end position="359"/>
    </location>
</feature>
<feature type="domain" description="PGG" evidence="3">
    <location>
        <begin position="765"/>
        <end position="874"/>
    </location>
</feature>
<feature type="transmembrane region" description="Helical" evidence="2">
    <location>
        <begin position="2391"/>
        <end position="2413"/>
    </location>
</feature>
<dbReference type="STRING" id="888268.A0A1E5VEK2"/>
<feature type="transmembrane region" description="Helical" evidence="2">
    <location>
        <begin position="2067"/>
        <end position="2087"/>
    </location>
</feature>
<feature type="transmembrane region" description="Helical" evidence="2">
    <location>
        <begin position="94"/>
        <end position="115"/>
    </location>
</feature>
<feature type="transmembrane region" description="Helical" evidence="2">
    <location>
        <begin position="1215"/>
        <end position="1233"/>
    </location>
</feature>
<feature type="transmembrane region" description="Helical" evidence="2">
    <location>
        <begin position="2600"/>
        <end position="2617"/>
    </location>
</feature>
<feature type="transmembrane region" description="Helical" evidence="2">
    <location>
        <begin position="2345"/>
        <end position="2362"/>
    </location>
</feature>
<feature type="transmembrane region" description="Helical" evidence="2">
    <location>
        <begin position="1519"/>
        <end position="1537"/>
    </location>
</feature>
<feature type="transmembrane region" description="Helical" evidence="2">
    <location>
        <begin position="1803"/>
        <end position="1821"/>
    </location>
</feature>
<feature type="domain" description="PGG" evidence="3">
    <location>
        <begin position="588"/>
        <end position="699"/>
    </location>
</feature>
<comment type="caution">
    <text evidence="4">The sequence shown here is derived from an EMBL/GenBank/DDBJ whole genome shotgun (WGS) entry which is preliminary data.</text>
</comment>
<feature type="transmembrane region" description="Helical" evidence="2">
    <location>
        <begin position="227"/>
        <end position="245"/>
    </location>
</feature>
<feature type="region of interest" description="Disordered" evidence="1">
    <location>
        <begin position="1300"/>
        <end position="1322"/>
    </location>
</feature>
<dbReference type="GO" id="GO:0016020">
    <property type="term" value="C:membrane"/>
    <property type="evidence" value="ECO:0007669"/>
    <property type="project" value="TreeGrafter"/>
</dbReference>
<feature type="transmembrane region" description="Helical" evidence="2">
    <location>
        <begin position="2455"/>
        <end position="2477"/>
    </location>
</feature>
<feature type="transmembrane region" description="Helical" evidence="2">
    <location>
        <begin position="1133"/>
        <end position="1151"/>
    </location>
</feature>
<name>A0A1E5VEK2_9POAL</name>
<feature type="transmembrane region" description="Helical" evidence="2">
    <location>
        <begin position="1724"/>
        <end position="1744"/>
    </location>
</feature>
<feature type="transmembrane region" description="Helical" evidence="2">
    <location>
        <begin position="2629"/>
        <end position="2650"/>
    </location>
</feature>
<feature type="transmembrane region" description="Helical" evidence="2">
    <location>
        <begin position="2425"/>
        <end position="2443"/>
    </location>
</feature>
<feature type="transmembrane region" description="Helical" evidence="2">
    <location>
        <begin position="1033"/>
        <end position="1050"/>
    </location>
</feature>
<feature type="transmembrane region" description="Helical" evidence="2">
    <location>
        <begin position="1338"/>
        <end position="1355"/>
    </location>
</feature>
<feature type="transmembrane region" description="Helical" evidence="2">
    <location>
        <begin position="157"/>
        <end position="179"/>
    </location>
</feature>
<feature type="transmembrane region" description="Helical" evidence="2">
    <location>
        <begin position="432"/>
        <end position="449"/>
    </location>
</feature>
<dbReference type="PANTHER" id="PTHR24177">
    <property type="entry name" value="CASKIN"/>
    <property type="match status" value="1"/>
</dbReference>
<dbReference type="EMBL" id="LWDX02042157">
    <property type="protein sequence ID" value="OEL23562.1"/>
    <property type="molecule type" value="Genomic_DNA"/>
</dbReference>
<feature type="transmembrane region" description="Helical" evidence="2">
    <location>
        <begin position="851"/>
        <end position="870"/>
    </location>
</feature>
<feature type="transmembrane region" description="Helical" evidence="2">
    <location>
        <begin position="512"/>
        <end position="530"/>
    </location>
</feature>
<sequence>MESGEQPSNCLVPSNSPAEQQAPQQGQSDQNPDVDEAELLWKLRKYLVLLAILAAAITYQAGLAPPGGFWQDNQNGHTAGDIVLRVSYPKRYHVFFYCNTTAFAASLIVLILLLVRELSRNAVWLRALQFAMVLGLLGLMGAYAAGSCREVRTSVYIWVLLVGIFAYVTLHVIFFRHLAPKWLRDMFMGIRRIWKDFLGSIFKNAQSTTDEQEPSDKMEELEQNRSFLLVLATLAATVTYVAGLSPPGGFWPHDNKPQYLAGDPVLQDHHPRRFKAFLVCNATSFAGSLVIIIMLLSNTAVDHVVKSNALRLCVLVSLFGLMGAYGAGSCRDVRTSIYVFLLVGAVLLYLVLQWIGPILSKPEFVEKSIGWVREKKNEGLQKLSSFIEMESEIPNNDKHTTVSGPNTPHSSNNIMSSISGDAKDDLQKLRTYLLLLGILAATVTYQAGLNPPGGFWADSLDGHIAGDPILQAMHPRRYKAFFYCNATAFVASLVIITLLQSKLITVGAMKRHILQTAMTLDLFGLMGAYAAGSSKKFATSVYAFILMLLVFTYVVLHVLLSVALKTRLNRIIDRFRRNDTIERDDEEKDLEKRRKFLMLLAILAASVTYQAGISPPGGFWTDNNGGHQAGDPVFLDEFPLRYKIFFYFNATAFVASLAVIMLLVSKRLCHKGLQSYALRACVLVDLISLMGAFAAGSCRKVSTSVYVILVILAVSVYVMIQVLVLTFAKDKVNDFMERMFRVRPFECQRTSIKQTRSIRIRKRTEHKWRKDLMLIATLAVTVTYQAALLPPGGTWPDDQAGHFAGDPILHDTHPTRYNIFFYCNATAFMASMVMVILLLNNTISKYKRSLLAMKTAMVLDLLGLLCAYAVGSCRELETSAYIFALVIAVFIYILIHVLLSFDKLKPMESEEPPSNGHFAGNSPDEQHVLQQGQYDQIRGADEAELLWKLRKYLMLLAILAAAITYQAGLAPPGGFWQDNLNNHIAGDIVLRVSYPRRYHVFFYCNTTAFGASLIVLILLLVRELSRNAIWLRALQFAMVLGLLGLMGAYAAGSCREVRTSVYIWVLLVGIFAYVTLHVIFFRHLAPKWLREFFMGIRRLWKDFLGSIFKNAQSTTDEQEPSDKMEELERNHGFLLVLATLAATATYVAGLSPPGGFWPDDNKPNHLAGDPVLRDHYPRRFKAFLVCNATSFAGSLVIIIMLLSNTAVDHVVKSNALRLCVLVSLFGLMGAYAAGSCREVRTSIYVFSLVGAVFLYLVIQWIEPIVKKPLCMENTIGWMRKKKTEVLQKLSSFIIRGGRNSNIDMHAAPSEPDTEHPPSNSTLISPVDAKDDLQKLRTYLLLLGILAATVTYQAGLNPPGGFWADNNGHIAGDPILETINPKRYKVFFYCNATAFVASLVIITILQSQLITIGAMKRHILQTAMTLDLFGLTGLTLLEAAESSLHLFLAASITYQAGISPPGGFWSDNNGHRAGDPVFRDEFPRRYRVFFCFNATAFMASLVVILLLVSKRLGHKGLKGYALHACVLVDLISLMGAFAAGSCRKVATSLYAILVVVAVSVYVMIQVLVVTFAKDKVNNFLEWLFNIRPFERQQTSMNHQRSIQVKKRTEHKWRKDLILIGTLAVTVTYQAGLLPPGGLWPDDQKDHFAGDPILHDTYPTRYKVFFYCNSTASMASMVMVILLLNNTISKYRRSLLAMKTAMVLDLLGLLGAYAAGSCRKLKTSAYIFALVIAVFIYIVVHVLLSFDEALRDLPLFKLKGMEVELQPESDYVAERTMSQKEPQQQGDQMPSGADEAELVWKLRKYLMLLAILSATITYQAGLAPPGGLWLDNQHGHLASDIVLQSTYPKRYKVFFYCNSTGFMASLIVLILLLVRELSRNSIWLRSLHFAMLLNLLGLMGAYAAGSCREIRTSLYTWVLLVGIFTYIALHVVFFRHLASKWLQQTLMDVQRSWKDNLACMFGKNQSTTEDPDAFVEEKKDELEQKRSLLLVLATLSTTVTYAAGLNPPGGFWPDSNASHLAGDPALRDHYPRRFKAFMACNDTAFAGSLVIIIMLLSNTAVDHVVKSNALRFCVLISLIGLMAASAAGSCREVHTSIYVFTLVGAVLLYLVIQWIAPIVPRPEFVRKCIKWIKGGNNKLILKLKSLLMDGTSTTSEQEMPLALDQQHPSNHDLTSTVSDVKDDIRKLRTYLLLLGILAATITYQAGLNTPGGFWLDNEDGHLAGDPILEAISPKRYRTFFYCNAIAFVSSLVIITLLQSNSITVGALKRYVLQTAMIFDLFGMMGAYAAGSSRTFSTSLYVIILAILAFSYVMTHILLFLCTRNSDESAKQIDDNPELKDLEKRRKFLVLLAVLAASSTYQAGINPPGGFWTDNNNGHRAGYPMFHDEFPRRYMVFFYLNSTAFMSSLAVIMLLVSKRLSQKGINGYMLRGCMLLDLVSLMGAFAAGSCRKVSTSAYAILVVAVVFAYVMAQVLVLTFAKDKVSYFFEWVLCATPFKNPHPSENCKPRVMVSRKPEHKWRKDLILIGTLAVSVTYQAGLLPPGGLWPDDRDGHFTGDPILHDTDPPRYKAFFYCNATAFMASVVIVILLLNNTISKYKRSLLPMKTAMVLDLLSLLGAYAAGSCRKLETSIYVFTLFIAVFMYIVIHILLSFDKMARLVKKTGQQWIPCLKKIWALIETEPANHQPSSEEP</sequence>
<feature type="region of interest" description="Disordered" evidence="1">
    <location>
        <begin position="1"/>
        <end position="32"/>
    </location>
</feature>
<evidence type="ECO:0000256" key="1">
    <source>
        <dbReference type="SAM" id="MobiDB-lite"/>
    </source>
</evidence>
<feature type="transmembrane region" description="Helical" evidence="2">
    <location>
        <begin position="819"/>
        <end position="839"/>
    </location>
</feature>
<evidence type="ECO:0000313" key="5">
    <source>
        <dbReference type="Proteomes" id="UP000095767"/>
    </source>
</evidence>
<feature type="transmembrane region" description="Helical" evidence="2">
    <location>
        <begin position="542"/>
        <end position="564"/>
    </location>
</feature>
<keyword evidence="5" id="KW-1185">Reference proteome</keyword>
<feature type="transmembrane region" description="Helical" evidence="2">
    <location>
        <begin position="1662"/>
        <end position="1682"/>
    </location>
</feature>
<feature type="transmembrane region" description="Helical" evidence="2">
    <location>
        <begin position="308"/>
        <end position="325"/>
    </location>
</feature>